<keyword evidence="2 5" id="KW-0812">Transmembrane</keyword>
<keyword evidence="3 5" id="KW-1133">Transmembrane helix</keyword>
<dbReference type="PANTHER" id="PTHR35988:SF2">
    <property type="entry name" value="15-CIS-ZETA-CAROTENE ISOMERASE, CHLOROPLASTIC"/>
    <property type="match status" value="1"/>
</dbReference>
<proteinExistence type="predicted"/>
<name>A0A0G4HYZ5_9ALVE</name>
<feature type="transmembrane region" description="Helical" evidence="5">
    <location>
        <begin position="185"/>
        <end position="206"/>
    </location>
</feature>
<dbReference type="PANTHER" id="PTHR35988">
    <property type="entry name" value="15-CIS-ZETA-CAROTENE ISOMERASE, CHLOROPLASTIC"/>
    <property type="match status" value="1"/>
</dbReference>
<keyword evidence="6" id="KW-0732">Signal</keyword>
<dbReference type="AlphaFoldDB" id="A0A0G4HYZ5"/>
<gene>
    <name evidence="8" type="ORF">Cvel_9613</name>
</gene>
<reference evidence="8" key="1">
    <citation type="submission" date="2014-11" db="EMBL/GenBank/DDBJ databases">
        <authorList>
            <person name="Otto D Thomas"/>
            <person name="Naeem Raeece"/>
        </authorList>
    </citation>
    <scope>NUCLEOTIDE SEQUENCE</scope>
</reference>
<evidence type="ECO:0000256" key="2">
    <source>
        <dbReference type="ARBA" id="ARBA00022692"/>
    </source>
</evidence>
<dbReference type="Gene3D" id="1.20.120.1630">
    <property type="match status" value="1"/>
</dbReference>
<dbReference type="GO" id="GO:0090471">
    <property type="term" value="F:9,15,9'-tri-cis-zeta-carotene isomerase activity"/>
    <property type="evidence" value="ECO:0007669"/>
    <property type="project" value="TreeGrafter"/>
</dbReference>
<feature type="domain" description="NnrU" evidence="7">
    <location>
        <begin position="159"/>
        <end position="365"/>
    </location>
</feature>
<evidence type="ECO:0000256" key="1">
    <source>
        <dbReference type="ARBA" id="ARBA00004141"/>
    </source>
</evidence>
<evidence type="ECO:0000313" key="8">
    <source>
        <dbReference type="EMBL" id="CEM49786.1"/>
    </source>
</evidence>
<dbReference type="Pfam" id="PF07298">
    <property type="entry name" value="NnrU"/>
    <property type="match status" value="1"/>
</dbReference>
<dbReference type="GO" id="GO:0009507">
    <property type="term" value="C:chloroplast"/>
    <property type="evidence" value="ECO:0007669"/>
    <property type="project" value="TreeGrafter"/>
</dbReference>
<evidence type="ECO:0000256" key="6">
    <source>
        <dbReference type="SAM" id="SignalP"/>
    </source>
</evidence>
<feature type="transmembrane region" description="Helical" evidence="5">
    <location>
        <begin position="285"/>
        <end position="308"/>
    </location>
</feature>
<dbReference type="EMBL" id="CDMZ01004452">
    <property type="protein sequence ID" value="CEM49786.1"/>
    <property type="molecule type" value="Genomic_DNA"/>
</dbReference>
<protein>
    <recommendedName>
        <fullName evidence="7">NnrU domain-containing protein</fullName>
    </recommendedName>
</protein>
<evidence type="ECO:0000259" key="7">
    <source>
        <dbReference type="Pfam" id="PF07298"/>
    </source>
</evidence>
<feature type="chain" id="PRO_5005192011" description="NnrU domain-containing protein" evidence="6">
    <location>
        <begin position="27"/>
        <end position="383"/>
    </location>
</feature>
<dbReference type="InterPro" id="IPR009915">
    <property type="entry name" value="NnrU_dom"/>
</dbReference>
<organism evidence="8">
    <name type="scientific">Chromera velia CCMP2878</name>
    <dbReference type="NCBI Taxonomy" id="1169474"/>
    <lineage>
        <taxon>Eukaryota</taxon>
        <taxon>Sar</taxon>
        <taxon>Alveolata</taxon>
        <taxon>Colpodellida</taxon>
        <taxon>Chromeraceae</taxon>
        <taxon>Chromera</taxon>
    </lineage>
</organism>
<evidence type="ECO:0000256" key="5">
    <source>
        <dbReference type="SAM" id="Phobius"/>
    </source>
</evidence>
<comment type="subcellular location">
    <subcellularLocation>
        <location evidence="1">Membrane</location>
        <topology evidence="1">Multi-pass membrane protein</topology>
    </subcellularLocation>
</comment>
<dbReference type="VEuPathDB" id="CryptoDB:Cvel_9613"/>
<evidence type="ECO:0000256" key="3">
    <source>
        <dbReference type="ARBA" id="ARBA00022989"/>
    </source>
</evidence>
<feature type="transmembrane region" description="Helical" evidence="5">
    <location>
        <begin position="110"/>
        <end position="129"/>
    </location>
</feature>
<accession>A0A0G4HYZ5</accession>
<dbReference type="GO" id="GO:0016020">
    <property type="term" value="C:membrane"/>
    <property type="evidence" value="ECO:0007669"/>
    <property type="project" value="UniProtKB-SubCell"/>
</dbReference>
<feature type="signal peptide" evidence="6">
    <location>
        <begin position="1"/>
        <end position="26"/>
    </location>
</feature>
<sequence>MTRLVSLFGTLPSLLVVLFCPCTVEGFRAVGPSAFRLKRSSTCPQRRHIGLDIELEIPGDANKGVLSEQSLTSPVTSLSSETLKTSVEDTGLVGEDAATFSLAEQSLKSWALFGVLVSIVLGGIYLVWFNEEIGLGLGSKYLELLGGGTDAPELVITKLLGVFALVHSGGASLRPLAEPLIGKRAWRVIFALLSLPLGASAIVFWINHRYEGVELWNLKNVPGLHDFCWVLSLVSFLFLYPSTFNLLEVAAVDEPELHLWETGVIRITRHPQAFGQALWCLAHCLWIGTSMTLWTSFLLVAHHVFGCWNGDRRLRDKWGDKFELVKERTSVVPFAALLEGRQELPPDYWKEWLRVPYAIVIGGSLGAYLAHPYMQAGSWQTGW</sequence>
<feature type="transmembrane region" description="Helical" evidence="5">
    <location>
        <begin position="227"/>
        <end position="247"/>
    </location>
</feature>
<evidence type="ECO:0000256" key="4">
    <source>
        <dbReference type="ARBA" id="ARBA00023136"/>
    </source>
</evidence>
<keyword evidence="4 5" id="KW-0472">Membrane</keyword>